<feature type="DNA-binding region" description="H-T-H motif" evidence="6">
    <location>
        <begin position="193"/>
        <end position="212"/>
    </location>
</feature>
<dbReference type="InterPro" id="IPR013325">
    <property type="entry name" value="RNA_pol_sigma_r2"/>
</dbReference>
<keyword evidence="3 6" id="KW-0731">Sigma factor</keyword>
<dbReference type="GO" id="GO:0006352">
    <property type="term" value="P:DNA-templated transcription initiation"/>
    <property type="evidence" value="ECO:0007669"/>
    <property type="project" value="UniProtKB-UniRule"/>
</dbReference>
<comment type="subunit">
    <text evidence="6">Interacts with RsgI.</text>
</comment>
<dbReference type="AlphaFoldDB" id="A5D1M3"/>
<evidence type="ECO:0000313" key="8">
    <source>
        <dbReference type="EMBL" id="BAF59860.1"/>
    </source>
</evidence>
<evidence type="ECO:0000256" key="5">
    <source>
        <dbReference type="ARBA" id="ARBA00023163"/>
    </source>
</evidence>
<dbReference type="GO" id="GO:0003677">
    <property type="term" value="F:DNA binding"/>
    <property type="evidence" value="ECO:0007669"/>
    <property type="project" value="UniProtKB-UniRule"/>
</dbReference>
<accession>A5D1M3</accession>
<dbReference type="GO" id="GO:0005737">
    <property type="term" value="C:cytoplasm"/>
    <property type="evidence" value="ECO:0007669"/>
    <property type="project" value="UniProtKB-SubCell"/>
</dbReference>
<reference evidence="9" key="1">
    <citation type="journal article" date="2008" name="Genome Res.">
        <title>The genome of Pelotomaculum thermopropionicum reveals niche-associated evolution in anaerobic microbiota.</title>
        <authorList>
            <person name="Kosaka T."/>
            <person name="Kato S."/>
            <person name="Shimoyama T."/>
            <person name="Ishii S."/>
            <person name="Abe T."/>
            <person name="Watanabe K."/>
        </authorList>
    </citation>
    <scope>NUCLEOTIDE SEQUENCE [LARGE SCALE GENOMIC DNA]</scope>
    <source>
        <strain evidence="9">DSM 13744 / JCM 10971 / SI</strain>
    </source>
</reference>
<dbReference type="eggNOG" id="COG1191">
    <property type="taxonomic scope" value="Bacteria"/>
</dbReference>
<keyword evidence="5 6" id="KW-0804">Transcription</keyword>
<dbReference type="Gene3D" id="1.10.1740.10">
    <property type="match status" value="1"/>
</dbReference>
<protein>
    <recommendedName>
        <fullName evidence="6">RNA polymerase sigma factor SigI</fullName>
    </recommendedName>
</protein>
<dbReference type="Pfam" id="PF04542">
    <property type="entry name" value="Sigma70_r2"/>
    <property type="match status" value="1"/>
</dbReference>
<dbReference type="Proteomes" id="UP000006556">
    <property type="component" value="Chromosome"/>
</dbReference>
<dbReference type="InterPro" id="IPR007627">
    <property type="entry name" value="RNA_pol_sigma70_r2"/>
</dbReference>
<keyword evidence="1 6" id="KW-0963">Cytoplasm</keyword>
<keyword evidence="8" id="KW-0240">DNA-directed RNA polymerase</keyword>
<evidence type="ECO:0000256" key="2">
    <source>
        <dbReference type="ARBA" id="ARBA00023015"/>
    </source>
</evidence>
<keyword evidence="4 6" id="KW-0238">DNA-binding</keyword>
<organism evidence="8 9">
    <name type="scientific">Pelotomaculum thermopropionicum (strain DSM 13744 / JCM 10971 / SI)</name>
    <dbReference type="NCBI Taxonomy" id="370438"/>
    <lineage>
        <taxon>Bacteria</taxon>
        <taxon>Bacillati</taxon>
        <taxon>Bacillota</taxon>
        <taxon>Clostridia</taxon>
        <taxon>Eubacteriales</taxon>
        <taxon>Desulfotomaculaceae</taxon>
        <taxon>Pelotomaculum</taxon>
    </lineage>
</organism>
<gene>
    <name evidence="8" type="primary">FliA</name>
    <name evidence="6" type="synonym">sigI</name>
    <name evidence="8" type="ordered locus">PTH_1679</name>
</gene>
<dbReference type="InterPro" id="IPR014244">
    <property type="entry name" value="RNA_pol_sigma-I"/>
</dbReference>
<dbReference type="EMBL" id="AP009389">
    <property type="protein sequence ID" value="BAF59860.1"/>
    <property type="molecule type" value="Genomic_DNA"/>
</dbReference>
<comment type="similarity">
    <text evidence="6">Belongs to the sigma-70 factor family. SigI subfamily.</text>
</comment>
<dbReference type="SUPFAM" id="SSF88946">
    <property type="entry name" value="Sigma2 domain of RNA polymerase sigma factors"/>
    <property type="match status" value="1"/>
</dbReference>
<keyword evidence="2 6" id="KW-0805">Transcription regulation</keyword>
<evidence type="ECO:0000256" key="1">
    <source>
        <dbReference type="ARBA" id="ARBA00022490"/>
    </source>
</evidence>
<sequence>MFPVQEVEERLREIRKGNSLAREDFLEDCKPFIFKVACRFCGRILDWGRDDELAVALIAFNEAIDRFREDAGVPFPAYARMVINSRLADYRRKEGRNAAARGGTLPLHPDVPDDTELNRAWEVYWEEAADREREEEIKEYEGLLKKYGVSFEDLVKCSPRHRDTRETLIRAALALVENGELFAGLLSKKKLPLAELAKSTGISRKILERGRKYIIATALLIYRREDFLYLSSYLNLPAPGKKEV</sequence>
<dbReference type="HOGENOM" id="CLU_082361_0_0_9"/>
<feature type="short sequence motif" description="Polymerase core binding" evidence="6">
    <location>
        <begin position="51"/>
        <end position="64"/>
    </location>
</feature>
<evidence type="ECO:0000256" key="4">
    <source>
        <dbReference type="ARBA" id="ARBA00023125"/>
    </source>
</evidence>
<dbReference type="KEGG" id="pth:PTH_1679"/>
<comment type="function">
    <text evidence="6">Sigma factors are initiation factors that promote the attachment of RNA polymerase to specific initiation sites and are then released.</text>
</comment>
<comment type="activity regulation">
    <text evidence="6">Negatively regulated by the anti-sigma-I factor RsgI.</text>
</comment>
<feature type="domain" description="RNA polymerase sigma-70 region 2" evidence="7">
    <location>
        <begin position="27"/>
        <end position="96"/>
    </location>
</feature>
<keyword evidence="9" id="KW-1185">Reference proteome</keyword>
<dbReference type="GO" id="GO:0000428">
    <property type="term" value="C:DNA-directed RNA polymerase complex"/>
    <property type="evidence" value="ECO:0007669"/>
    <property type="project" value="UniProtKB-KW"/>
</dbReference>
<evidence type="ECO:0000256" key="3">
    <source>
        <dbReference type="ARBA" id="ARBA00023082"/>
    </source>
</evidence>
<comment type="subcellular location">
    <subcellularLocation>
        <location evidence="6">Cytoplasm</location>
    </subcellularLocation>
</comment>
<evidence type="ECO:0000313" key="9">
    <source>
        <dbReference type="Proteomes" id="UP000006556"/>
    </source>
</evidence>
<dbReference type="PIRSF" id="PIRSF038953">
    <property type="entry name" value="SigI"/>
    <property type="match status" value="1"/>
</dbReference>
<name>A5D1M3_PELTS</name>
<dbReference type="NCBIfam" id="NF006175">
    <property type="entry name" value="PRK08311.2-3"/>
    <property type="match status" value="1"/>
</dbReference>
<keyword evidence="6" id="KW-0346">Stress response</keyword>
<dbReference type="HAMAP" id="MF_02064">
    <property type="entry name" value="Sigma70_SigI"/>
    <property type="match status" value="1"/>
</dbReference>
<evidence type="ECO:0000259" key="7">
    <source>
        <dbReference type="Pfam" id="PF04542"/>
    </source>
</evidence>
<evidence type="ECO:0000256" key="6">
    <source>
        <dbReference type="HAMAP-Rule" id="MF_02064"/>
    </source>
</evidence>
<proteinExistence type="inferred from homology"/>
<dbReference type="GO" id="GO:0016987">
    <property type="term" value="F:sigma factor activity"/>
    <property type="evidence" value="ECO:0007669"/>
    <property type="project" value="UniProtKB-UniRule"/>
</dbReference>
<dbReference type="STRING" id="370438.PTH_1679"/>